<reference evidence="2" key="1">
    <citation type="submission" date="2019-05" db="EMBL/GenBank/DDBJ databases">
        <authorList>
            <consortium name="Pathogen Informatics"/>
        </authorList>
    </citation>
    <scope>NUCLEOTIDE SEQUENCE [LARGE SCALE GENOMIC DNA]</scope>
    <source>
        <strain evidence="2">NCTC12965</strain>
    </source>
</reference>
<accession>A0A4U9TM29</accession>
<evidence type="ECO:0000259" key="1">
    <source>
        <dbReference type="Pfam" id="PF00455"/>
    </source>
</evidence>
<gene>
    <name evidence="2" type="ORF">NCTC12965_01001</name>
</gene>
<sequence length="72" mass="7792">MKQALLDVARRKVLVSDSSKYGKYGMFRVCSLAALDDIICDAALRQKRSNNSKSVACGCTASTSDNTPYKGI</sequence>
<dbReference type="AlphaFoldDB" id="A0A4U9TM29"/>
<dbReference type="Pfam" id="PF00455">
    <property type="entry name" value="DeoRC"/>
    <property type="match status" value="1"/>
</dbReference>
<feature type="domain" description="DeoR-like transcriptional repressor C-terminal sensor" evidence="1">
    <location>
        <begin position="1"/>
        <end position="41"/>
    </location>
</feature>
<dbReference type="InterPro" id="IPR014036">
    <property type="entry name" value="DeoR-like_C"/>
</dbReference>
<evidence type="ECO:0000313" key="2">
    <source>
        <dbReference type="EMBL" id="VTR20443.1"/>
    </source>
</evidence>
<proteinExistence type="predicted"/>
<dbReference type="EMBL" id="CABEEZ010000021">
    <property type="protein sequence ID" value="VTR20443.1"/>
    <property type="molecule type" value="Genomic_DNA"/>
</dbReference>
<name>A0A4U9TM29_SERFO</name>
<organism evidence="2">
    <name type="scientific">Serratia fonticola</name>
    <dbReference type="NCBI Taxonomy" id="47917"/>
    <lineage>
        <taxon>Bacteria</taxon>
        <taxon>Pseudomonadati</taxon>
        <taxon>Pseudomonadota</taxon>
        <taxon>Gammaproteobacteria</taxon>
        <taxon>Enterobacterales</taxon>
        <taxon>Yersiniaceae</taxon>
        <taxon>Serratia</taxon>
    </lineage>
</organism>
<protein>
    <submittedName>
        <fullName evidence="2">Bacterial regulatory proteins, deoR family</fullName>
    </submittedName>
</protein>